<dbReference type="EMBL" id="CACRXK020000680">
    <property type="protein sequence ID" value="CAB3983963.1"/>
    <property type="molecule type" value="Genomic_DNA"/>
</dbReference>
<dbReference type="InterPro" id="IPR036770">
    <property type="entry name" value="Ankyrin_rpt-contain_sf"/>
</dbReference>
<feature type="region of interest" description="Disordered" evidence="2">
    <location>
        <begin position="466"/>
        <end position="501"/>
    </location>
</feature>
<dbReference type="SUPFAM" id="SSF90257">
    <property type="entry name" value="Myosin rod fragments"/>
    <property type="match status" value="1"/>
</dbReference>
<gene>
    <name evidence="3" type="ORF">PACLA_8A073951</name>
</gene>
<feature type="compositionally biased region" description="Basic and acidic residues" evidence="2">
    <location>
        <begin position="477"/>
        <end position="491"/>
    </location>
</feature>
<dbReference type="Gene3D" id="6.10.250.3110">
    <property type="match status" value="1"/>
</dbReference>
<organism evidence="3 4">
    <name type="scientific">Paramuricea clavata</name>
    <name type="common">Red gorgonian</name>
    <name type="synonym">Violescent sea-whip</name>
    <dbReference type="NCBI Taxonomy" id="317549"/>
    <lineage>
        <taxon>Eukaryota</taxon>
        <taxon>Metazoa</taxon>
        <taxon>Cnidaria</taxon>
        <taxon>Anthozoa</taxon>
        <taxon>Octocorallia</taxon>
        <taxon>Malacalcyonacea</taxon>
        <taxon>Plexauridae</taxon>
        <taxon>Paramuricea</taxon>
    </lineage>
</organism>
<dbReference type="Proteomes" id="UP001152795">
    <property type="component" value="Unassembled WGS sequence"/>
</dbReference>
<evidence type="ECO:0000313" key="3">
    <source>
        <dbReference type="EMBL" id="CAB3983963.1"/>
    </source>
</evidence>
<evidence type="ECO:0000256" key="1">
    <source>
        <dbReference type="SAM" id="Coils"/>
    </source>
</evidence>
<accession>A0A7D9DID4</accession>
<evidence type="ECO:0000313" key="4">
    <source>
        <dbReference type="Proteomes" id="UP001152795"/>
    </source>
</evidence>
<dbReference type="Pfam" id="PF13637">
    <property type="entry name" value="Ank_4"/>
    <property type="match status" value="1"/>
</dbReference>
<dbReference type="AlphaFoldDB" id="A0A7D9DID4"/>
<keyword evidence="1" id="KW-0175">Coiled coil</keyword>
<dbReference type="InterPro" id="IPR002110">
    <property type="entry name" value="Ankyrin_rpt"/>
</dbReference>
<comment type="caution">
    <text evidence="3">The sequence shown here is derived from an EMBL/GenBank/DDBJ whole genome shotgun (WGS) entry which is preliminary data.</text>
</comment>
<name>A0A7D9DID4_PARCT</name>
<feature type="compositionally biased region" description="Polar residues" evidence="2">
    <location>
        <begin position="466"/>
        <end position="476"/>
    </location>
</feature>
<evidence type="ECO:0000256" key="2">
    <source>
        <dbReference type="SAM" id="MobiDB-lite"/>
    </source>
</evidence>
<feature type="region of interest" description="Disordered" evidence="2">
    <location>
        <begin position="519"/>
        <end position="568"/>
    </location>
</feature>
<keyword evidence="4" id="KW-1185">Reference proteome</keyword>
<dbReference type="OrthoDB" id="6718656at2759"/>
<feature type="compositionally biased region" description="Polar residues" evidence="2">
    <location>
        <begin position="492"/>
        <end position="501"/>
    </location>
</feature>
<dbReference type="SUPFAM" id="SSF48403">
    <property type="entry name" value="Ankyrin repeat"/>
    <property type="match status" value="1"/>
</dbReference>
<feature type="coiled-coil region" evidence="1">
    <location>
        <begin position="634"/>
        <end position="689"/>
    </location>
</feature>
<reference evidence="3" key="1">
    <citation type="submission" date="2020-04" db="EMBL/GenBank/DDBJ databases">
        <authorList>
            <person name="Alioto T."/>
            <person name="Alioto T."/>
            <person name="Gomez Garrido J."/>
        </authorList>
    </citation>
    <scope>NUCLEOTIDE SEQUENCE</scope>
    <source>
        <strain evidence="3">A484AB</strain>
    </source>
</reference>
<proteinExistence type="predicted"/>
<sequence length="715" mass="79884">MYESKHNRNKRLFEKRSSMFGVKEGHTIFCEDDCGFTHHEMLLSLVLSKRNDPKTFDKFKDHVRKELAAGWNRNTDIPDKAKYFRFPLVHWAAVYGKLSALQWLLDQDFDVEVTNTQGETALHRLIACQAHERAVDPRIGRGRRYSLGNIIQVFSKVLNIFTGKCPQLMLRYDYVERNTPLALCLKLLLENIGTCPRLVQYHQALFKVLCERLVNLIKQGKLLEEFIRNGFSLKNSSGNTIWHIAASCRSETVASSLNMVMNAVESLDLSISNSNYETPILVALKNGNQEFAALIEAYKFSNCPVPIVKMEMLSDSEKDECCCEHRNNASRQNVEHDSSSVLQDVVDRCNGSCANSSYNGTPVGQNASLVRDDQSFTEPRNATVAEQEKVVFTRPHENEHQDNTSEICSSRMEVDSTSQCSGELGSLGTSQGSGNFDLDSLDESCGQEQIVIEKQIDLCLSVSQSTDSSDLTTVDENTSHDSQKEPDELQKSESSPVENNNLGSNILAEALRQADVSDNDGFLEGFDPATISQNIDFPTPPDSSTSPELPKQNINEPRTPPPKESTACRGISVTPVLLIKLLSEPDVSEKFESLLKDVITGDTAKVDSTQSTLQELKASKLKLDCDINSSEDVLVAIGTKKEKLNEEMKRLQQEICDLQTSEEKTKSKLSQLKEQQAKFTGQIEECESTCNRLKRRLSDCTGALFGLSPKSQKRC</sequence>
<dbReference type="Gene3D" id="1.25.40.20">
    <property type="entry name" value="Ankyrin repeat-containing domain"/>
    <property type="match status" value="2"/>
</dbReference>
<protein>
    <submittedName>
        <fullName evidence="3">Uncharacterized protein</fullName>
    </submittedName>
</protein>